<accession>A0A2H6BRT7</accession>
<reference evidence="2" key="1">
    <citation type="submission" date="2017-12" db="EMBL/GenBank/DDBJ databases">
        <title>Improved Draft Genome Sequence of Microcystis aeruginosa NIES-298, a Microcystin-Producing Cyanobacterium from Lake Kasumigaura, Japan.</title>
        <authorList>
            <person name="Yamaguchi H."/>
            <person name="Suzuki S."/>
            <person name="Kawachi M."/>
        </authorList>
    </citation>
    <scope>NUCLEOTIDE SEQUENCE [LARGE SCALE GENOMIC DNA]</scope>
    <source>
        <strain evidence="2">NIES-298</strain>
    </source>
</reference>
<dbReference type="PIRSF" id="PIRSF008505">
    <property type="entry name" value="UCP008505"/>
    <property type="match status" value="1"/>
</dbReference>
<protein>
    <submittedName>
        <fullName evidence="1">Uncharacterized protein</fullName>
    </submittedName>
</protein>
<sequence length="156" mass="17894">MVYIFDTSSFKVLGNYFPKSFPTVWQKIDLIVSEGKLKSVREVLKEVEYGNNKQFVLDWIDFNKQIFLPPTAQETLFIPEIFSIRNFKDLVSEKARLQGKPVADPFIIACAKIKDGCVITEEALKPNAPKIPTVCQHFSIDCTNVQGLMEREGWQF</sequence>
<evidence type="ECO:0000313" key="1">
    <source>
        <dbReference type="EMBL" id="GBD52881.1"/>
    </source>
</evidence>
<organism evidence="1 2">
    <name type="scientific">Microcystis aeruginosa NIES-298</name>
    <dbReference type="NCBI Taxonomy" id="449468"/>
    <lineage>
        <taxon>Bacteria</taxon>
        <taxon>Bacillati</taxon>
        <taxon>Cyanobacteriota</taxon>
        <taxon>Cyanophyceae</taxon>
        <taxon>Oscillatoriophycideae</taxon>
        <taxon>Chroococcales</taxon>
        <taxon>Microcystaceae</taxon>
        <taxon>Microcystis</taxon>
    </lineage>
</organism>
<dbReference type="Proteomes" id="UP000236321">
    <property type="component" value="Unassembled WGS sequence"/>
</dbReference>
<dbReference type="RefSeq" id="WP_103112138.1">
    <property type="nucleotide sequence ID" value="NZ_BEIU01000015.1"/>
</dbReference>
<gene>
    <name evidence="1" type="ORF">BGM30_19740</name>
</gene>
<dbReference type="AlphaFoldDB" id="A0A2H6BRT7"/>
<proteinExistence type="predicted"/>
<name>A0A2H6BRT7_MICAE</name>
<comment type="caution">
    <text evidence="1">The sequence shown here is derived from an EMBL/GenBank/DDBJ whole genome shotgun (WGS) entry which is preliminary data.</text>
</comment>
<evidence type="ECO:0000313" key="2">
    <source>
        <dbReference type="Proteomes" id="UP000236321"/>
    </source>
</evidence>
<dbReference type="InterPro" id="IPR016541">
    <property type="entry name" value="UCP008505"/>
</dbReference>
<dbReference type="Pfam" id="PF14367">
    <property type="entry name" value="DUF4411"/>
    <property type="match status" value="1"/>
</dbReference>
<dbReference type="EMBL" id="BEYQ01000006">
    <property type="protein sequence ID" value="GBD52881.1"/>
    <property type="molecule type" value="Genomic_DNA"/>
</dbReference>
<dbReference type="CDD" id="cd18711">
    <property type="entry name" value="PIN_VapC-like_DUF411"/>
    <property type="match status" value="1"/>
</dbReference>